<evidence type="ECO:0000259" key="2">
    <source>
        <dbReference type="Pfam" id="PF04773"/>
    </source>
</evidence>
<dbReference type="PANTHER" id="PTHR30273:SF2">
    <property type="entry name" value="PROTEIN FECR"/>
    <property type="match status" value="1"/>
</dbReference>
<name>A0A023BXB1_9FLAO</name>
<evidence type="ECO:0000313" key="4">
    <source>
        <dbReference type="EMBL" id="EZH74696.1"/>
    </source>
</evidence>
<sequence length="364" mass="41038">MKDDKDLLKPLLQAKFKSDSIIPSKDRFDDIYNAVQKEKVKRNYIPWYEITVIAILLCAIFILYYVMNNTTSENTKITPSHQENIDAVEPKNVQTTIQIEEQPKIIEVKPIESNTKNEPVKTSKAEAFSIDATIVEPDEESNKKGFIGVSYIASEKYASTKSTKYIKLPDSSTMVMRKNSKVNFNTSIQSYRRVDLVGTLFFSIQENESKPFVIHGNYCNVQVSGNSFAISAEKDADYITLIEGSAKIIHRATGKKQNVVSGQSFSINPQGIMLLKRSPNQFAWKTGVLHYQNVSVNQIINDLGENFDAKIRLKRSPLLDCKYTGSFSGATTEKVLNELTKKFNVKIEKEGEIFIIIGEGNCTN</sequence>
<dbReference type="PANTHER" id="PTHR30273">
    <property type="entry name" value="PERIPLASMIC SIGNAL SENSOR AND SIGMA FACTOR ACTIVATOR FECR-RELATED"/>
    <property type="match status" value="1"/>
</dbReference>
<keyword evidence="1" id="KW-0812">Transmembrane</keyword>
<keyword evidence="1" id="KW-1133">Transmembrane helix</keyword>
<keyword evidence="5" id="KW-1185">Reference proteome</keyword>
<accession>A0A023BXB1</accession>
<dbReference type="InterPro" id="IPR006860">
    <property type="entry name" value="FecR"/>
</dbReference>
<keyword evidence="1" id="KW-0472">Membrane</keyword>
<gene>
    <name evidence="4" type="ORF">ATO12_13085</name>
</gene>
<dbReference type="Pfam" id="PF16344">
    <property type="entry name" value="FecR_C"/>
    <property type="match status" value="1"/>
</dbReference>
<dbReference type="Gene3D" id="2.60.120.1440">
    <property type="match status" value="1"/>
</dbReference>
<feature type="transmembrane region" description="Helical" evidence="1">
    <location>
        <begin position="47"/>
        <end position="67"/>
    </location>
</feature>
<feature type="domain" description="FecR protein" evidence="2">
    <location>
        <begin position="160"/>
        <end position="246"/>
    </location>
</feature>
<dbReference type="Gene3D" id="3.55.50.30">
    <property type="match status" value="1"/>
</dbReference>
<dbReference type="eggNOG" id="COG3712">
    <property type="taxonomic scope" value="Bacteria"/>
</dbReference>
<evidence type="ECO:0000313" key="5">
    <source>
        <dbReference type="Proteomes" id="UP000023541"/>
    </source>
</evidence>
<reference evidence="4 5" key="1">
    <citation type="submission" date="2014-04" db="EMBL/GenBank/DDBJ databases">
        <title>Aquimarina sp. 22II-S11-z7 Genome Sequencing.</title>
        <authorList>
            <person name="Lai Q."/>
        </authorList>
    </citation>
    <scope>NUCLEOTIDE SEQUENCE [LARGE SCALE GENOMIC DNA]</scope>
    <source>
        <strain evidence="4 5">22II-S11-z7</strain>
    </source>
</reference>
<dbReference type="Pfam" id="PF04773">
    <property type="entry name" value="FecR"/>
    <property type="match status" value="1"/>
</dbReference>
<dbReference type="EMBL" id="AQRA01000003">
    <property type="protein sequence ID" value="EZH74696.1"/>
    <property type="molecule type" value="Genomic_DNA"/>
</dbReference>
<dbReference type="GO" id="GO:0016989">
    <property type="term" value="F:sigma factor antagonist activity"/>
    <property type="evidence" value="ECO:0007669"/>
    <property type="project" value="TreeGrafter"/>
</dbReference>
<dbReference type="OrthoDB" id="1097132at2"/>
<protein>
    <submittedName>
        <fullName evidence="4">Uncharacterized protein</fullName>
    </submittedName>
</protein>
<dbReference type="InterPro" id="IPR012373">
    <property type="entry name" value="Ferrdict_sens_TM"/>
</dbReference>
<proteinExistence type="predicted"/>
<dbReference type="STRING" id="1317122.ATO12_13085"/>
<evidence type="ECO:0000259" key="3">
    <source>
        <dbReference type="Pfam" id="PF16344"/>
    </source>
</evidence>
<dbReference type="InterPro" id="IPR032508">
    <property type="entry name" value="FecR_C"/>
</dbReference>
<organism evidence="4 5">
    <name type="scientific">Aquimarina atlantica</name>
    <dbReference type="NCBI Taxonomy" id="1317122"/>
    <lineage>
        <taxon>Bacteria</taxon>
        <taxon>Pseudomonadati</taxon>
        <taxon>Bacteroidota</taxon>
        <taxon>Flavobacteriia</taxon>
        <taxon>Flavobacteriales</taxon>
        <taxon>Flavobacteriaceae</taxon>
        <taxon>Aquimarina</taxon>
    </lineage>
</organism>
<comment type="caution">
    <text evidence="4">The sequence shown here is derived from an EMBL/GenBank/DDBJ whole genome shotgun (WGS) entry which is preliminary data.</text>
</comment>
<feature type="domain" description="Protein FecR C-terminal" evidence="3">
    <location>
        <begin position="289"/>
        <end position="356"/>
    </location>
</feature>
<evidence type="ECO:0000256" key="1">
    <source>
        <dbReference type="SAM" id="Phobius"/>
    </source>
</evidence>
<dbReference type="Proteomes" id="UP000023541">
    <property type="component" value="Unassembled WGS sequence"/>
</dbReference>
<dbReference type="AlphaFoldDB" id="A0A023BXB1"/>
<dbReference type="RefSeq" id="WP_034241307.1">
    <property type="nucleotide sequence ID" value="NZ_AQRA01000003.1"/>
</dbReference>